<evidence type="ECO:0000313" key="1">
    <source>
        <dbReference type="EMBL" id="SDG10281.1"/>
    </source>
</evidence>
<dbReference type="Gene3D" id="1.20.1260.10">
    <property type="match status" value="1"/>
</dbReference>
<dbReference type="STRING" id="284577.SAMN05216571_104272"/>
<gene>
    <name evidence="1" type="ORF">SAMN05216571_104272</name>
</gene>
<proteinExistence type="predicted"/>
<evidence type="ECO:0008006" key="3">
    <source>
        <dbReference type="Google" id="ProtNLM"/>
    </source>
</evidence>
<dbReference type="EMBL" id="FNCI01000004">
    <property type="protein sequence ID" value="SDG10281.1"/>
    <property type="molecule type" value="Genomic_DNA"/>
</dbReference>
<name>A0A1G7RHQ1_9GAMM</name>
<organism evidence="1 2">
    <name type="scientific">Onishia taeanensis</name>
    <dbReference type="NCBI Taxonomy" id="284577"/>
    <lineage>
        <taxon>Bacteria</taxon>
        <taxon>Pseudomonadati</taxon>
        <taxon>Pseudomonadota</taxon>
        <taxon>Gammaproteobacteria</taxon>
        <taxon>Oceanospirillales</taxon>
        <taxon>Halomonadaceae</taxon>
        <taxon>Onishia</taxon>
    </lineage>
</organism>
<keyword evidence="2" id="KW-1185">Reference proteome</keyword>
<accession>A0A1G7RHQ1</accession>
<sequence length="154" mass="17931">MRFHQVRELVHWAASYHQRLAEHYTQCASGNVNERVRIALEYLASHERTLQANLEGYFTDGSNHRAVLDTWFDDPADFPHLPILDQLPDCMDCSNVQDVLDTALSTHKTLQHLYQHRADRASIEEEREFFTALAAGHDGEVRRLARDIQRLEDY</sequence>
<evidence type="ECO:0000313" key="2">
    <source>
        <dbReference type="Proteomes" id="UP000198641"/>
    </source>
</evidence>
<dbReference type="Proteomes" id="UP000198641">
    <property type="component" value="Unassembled WGS sequence"/>
</dbReference>
<reference evidence="1 2" key="1">
    <citation type="submission" date="2016-10" db="EMBL/GenBank/DDBJ databases">
        <authorList>
            <person name="de Groot N.N."/>
        </authorList>
    </citation>
    <scope>NUCLEOTIDE SEQUENCE [LARGE SCALE GENOMIC DNA]</scope>
    <source>
        <strain evidence="1 2">BH539</strain>
    </source>
</reference>
<dbReference type="AlphaFoldDB" id="A0A1G7RHQ1"/>
<dbReference type="OrthoDB" id="278693at2"/>
<dbReference type="InterPro" id="IPR012347">
    <property type="entry name" value="Ferritin-like"/>
</dbReference>
<protein>
    <recommendedName>
        <fullName evidence="3">2-hydroxyacyl-CoA dehydratase</fullName>
    </recommendedName>
</protein>